<dbReference type="PANTHER" id="PTHR11475">
    <property type="entry name" value="OXIDASE/PEROXIDASE"/>
    <property type="match status" value="1"/>
</dbReference>
<keyword evidence="2" id="KW-0964">Secreted</keyword>
<dbReference type="PRINTS" id="PR00457">
    <property type="entry name" value="ANPEROXIDASE"/>
</dbReference>
<evidence type="ECO:0000313" key="6">
    <source>
        <dbReference type="Proteomes" id="UP001164746"/>
    </source>
</evidence>
<dbReference type="SUPFAM" id="SSF48113">
    <property type="entry name" value="Heme-dependent peroxidases"/>
    <property type="match status" value="1"/>
</dbReference>
<dbReference type="Pfam" id="PF03098">
    <property type="entry name" value="An_peroxidase"/>
    <property type="match status" value="1"/>
</dbReference>
<protein>
    <submittedName>
        <fullName evidence="5">PERM-like protein</fullName>
    </submittedName>
</protein>
<dbReference type="InterPro" id="IPR037120">
    <property type="entry name" value="Haem_peroxidase_sf_animal"/>
</dbReference>
<gene>
    <name evidence="5" type="ORF">MAR_027085</name>
</gene>
<dbReference type="PROSITE" id="PS50292">
    <property type="entry name" value="PEROXIDASE_3"/>
    <property type="match status" value="1"/>
</dbReference>
<dbReference type="PANTHER" id="PTHR11475:SF4">
    <property type="entry name" value="CHORION PEROXIDASE"/>
    <property type="match status" value="1"/>
</dbReference>
<dbReference type="Proteomes" id="UP001164746">
    <property type="component" value="Chromosome 8"/>
</dbReference>
<keyword evidence="6" id="KW-1185">Reference proteome</keyword>
<dbReference type="EMBL" id="CP111019">
    <property type="protein sequence ID" value="WAR12905.1"/>
    <property type="molecule type" value="Genomic_DNA"/>
</dbReference>
<feature type="region of interest" description="Disordered" evidence="4">
    <location>
        <begin position="52"/>
        <end position="105"/>
    </location>
</feature>
<keyword evidence="3" id="KW-0325">Glycoprotein</keyword>
<dbReference type="Gene3D" id="1.10.640.10">
    <property type="entry name" value="Haem peroxidase domain superfamily, animal type"/>
    <property type="match status" value="1"/>
</dbReference>
<proteinExistence type="predicted"/>
<dbReference type="InterPro" id="IPR019791">
    <property type="entry name" value="Haem_peroxidase_animal"/>
</dbReference>
<evidence type="ECO:0000256" key="3">
    <source>
        <dbReference type="ARBA" id="ARBA00023180"/>
    </source>
</evidence>
<evidence type="ECO:0000256" key="2">
    <source>
        <dbReference type="ARBA" id="ARBA00022525"/>
    </source>
</evidence>
<dbReference type="InterPro" id="IPR010255">
    <property type="entry name" value="Haem_peroxidase_sf"/>
</dbReference>
<evidence type="ECO:0000313" key="5">
    <source>
        <dbReference type="EMBL" id="WAR12905.1"/>
    </source>
</evidence>
<name>A0ABY7ESE2_MYAAR</name>
<sequence length="424" mass="46881">MQEIVREIVAMKNSSFSDITGNQEANTLFRSVAGDLCDPDVTCSNDIITSPYRTIDGSDRRSSPVQQVHCPPGSTESPAGQQHGSPGTDGQTDGQHIHHHGRLSVSGNKDLLPYAANDTCRLSVYGQHCFAAGDSRVNVVPNLSSHHIMFVRLHNQLADRLAGINPAWDDERLFQESRKLVIGIIQQFAYAEYLPAVLGNDIMERYRLNVQADGGHARVYDASIDATVFNAFNAAAFRFGHTTVPDLQESLKKSYASEYKTSIETTYNDPNMTYHHCDGVVRNFGVGIRDKLFPDAHNVSTDLAARNIQRGRDHGLPPYNRWRRHCGLSEITLGEFQAAGAVMGDFDVDTADSIRSVYEHPDDIDLFTGAIKERHLAKAQVGPLFACLLGTQFKRLKYGDRFYFENPSPAGGPDTGFSLGFFLL</sequence>
<accession>A0ABY7ESE2</accession>
<reference evidence="5" key="1">
    <citation type="submission" date="2022-11" db="EMBL/GenBank/DDBJ databases">
        <title>Centuries of genome instability and evolution in soft-shell clam transmissible cancer (bioRxiv).</title>
        <authorList>
            <person name="Hart S.F.M."/>
            <person name="Yonemitsu M.A."/>
            <person name="Giersch R.M."/>
            <person name="Beal B.F."/>
            <person name="Arriagada G."/>
            <person name="Davis B.W."/>
            <person name="Ostrander E.A."/>
            <person name="Goff S.P."/>
            <person name="Metzger M.J."/>
        </authorList>
    </citation>
    <scope>NUCLEOTIDE SEQUENCE</scope>
    <source>
        <strain evidence="5">MELC-2E11</strain>
        <tissue evidence="5">Siphon/mantle</tissue>
    </source>
</reference>
<feature type="compositionally biased region" description="Polar residues" evidence="4">
    <location>
        <begin position="74"/>
        <end position="94"/>
    </location>
</feature>
<comment type="subcellular location">
    <subcellularLocation>
        <location evidence="1">Secreted</location>
    </subcellularLocation>
</comment>
<organism evidence="5 6">
    <name type="scientific">Mya arenaria</name>
    <name type="common">Soft-shell clam</name>
    <dbReference type="NCBI Taxonomy" id="6604"/>
    <lineage>
        <taxon>Eukaryota</taxon>
        <taxon>Metazoa</taxon>
        <taxon>Spiralia</taxon>
        <taxon>Lophotrochozoa</taxon>
        <taxon>Mollusca</taxon>
        <taxon>Bivalvia</taxon>
        <taxon>Autobranchia</taxon>
        <taxon>Heteroconchia</taxon>
        <taxon>Euheterodonta</taxon>
        <taxon>Imparidentia</taxon>
        <taxon>Neoheterodontei</taxon>
        <taxon>Myida</taxon>
        <taxon>Myoidea</taxon>
        <taxon>Myidae</taxon>
        <taxon>Mya</taxon>
    </lineage>
</organism>
<evidence type="ECO:0000256" key="4">
    <source>
        <dbReference type="SAM" id="MobiDB-lite"/>
    </source>
</evidence>
<evidence type="ECO:0000256" key="1">
    <source>
        <dbReference type="ARBA" id="ARBA00004613"/>
    </source>
</evidence>